<sequence>MTSCSAWLIKSAATSAASAVLSATIAISVGPASESIPITPRSARFAAAT</sequence>
<accession>A0A6J6IFZ7</accession>
<dbReference type="EMBL" id="CAEZVH010000014">
    <property type="protein sequence ID" value="CAB4621128.1"/>
    <property type="molecule type" value="Genomic_DNA"/>
</dbReference>
<name>A0A6J6IFZ7_9ZZZZ</name>
<proteinExistence type="predicted"/>
<dbReference type="AlphaFoldDB" id="A0A6J6IFZ7"/>
<gene>
    <name evidence="1" type="ORF">UFOPK1951_00233</name>
</gene>
<protein>
    <submittedName>
        <fullName evidence="1">Unannotated protein</fullName>
    </submittedName>
</protein>
<organism evidence="1">
    <name type="scientific">freshwater metagenome</name>
    <dbReference type="NCBI Taxonomy" id="449393"/>
    <lineage>
        <taxon>unclassified sequences</taxon>
        <taxon>metagenomes</taxon>
        <taxon>ecological metagenomes</taxon>
    </lineage>
</organism>
<evidence type="ECO:0000313" key="1">
    <source>
        <dbReference type="EMBL" id="CAB4621128.1"/>
    </source>
</evidence>
<reference evidence="1" key="1">
    <citation type="submission" date="2020-05" db="EMBL/GenBank/DDBJ databases">
        <authorList>
            <person name="Chiriac C."/>
            <person name="Salcher M."/>
            <person name="Ghai R."/>
            <person name="Kavagutti S V."/>
        </authorList>
    </citation>
    <scope>NUCLEOTIDE SEQUENCE</scope>
</reference>